<keyword evidence="1" id="KW-0732">Signal</keyword>
<name>A0ABP8ZKC5_9FLAO</name>
<evidence type="ECO:0000259" key="2">
    <source>
        <dbReference type="Pfam" id="PF18962"/>
    </source>
</evidence>
<comment type="caution">
    <text evidence="3">The sequence shown here is derived from an EMBL/GenBank/DDBJ whole genome shotgun (WGS) entry which is preliminary data.</text>
</comment>
<reference evidence="4" key="1">
    <citation type="journal article" date="2019" name="Int. J. Syst. Evol. Microbiol.">
        <title>The Global Catalogue of Microorganisms (GCM) 10K type strain sequencing project: providing services to taxonomists for standard genome sequencing and annotation.</title>
        <authorList>
            <consortium name="The Broad Institute Genomics Platform"/>
            <consortium name="The Broad Institute Genome Sequencing Center for Infectious Disease"/>
            <person name="Wu L."/>
            <person name="Ma J."/>
        </authorList>
    </citation>
    <scope>NUCLEOTIDE SEQUENCE [LARGE SCALE GENOMIC DNA]</scope>
    <source>
        <strain evidence="4">JCM 18198</strain>
    </source>
</reference>
<dbReference type="NCBIfam" id="TIGR04183">
    <property type="entry name" value="Por_Secre_tail"/>
    <property type="match status" value="1"/>
</dbReference>
<dbReference type="Proteomes" id="UP001500141">
    <property type="component" value="Unassembled WGS sequence"/>
</dbReference>
<dbReference type="EMBL" id="BAABIP010000007">
    <property type="protein sequence ID" value="GAA4759149.1"/>
    <property type="molecule type" value="Genomic_DNA"/>
</dbReference>
<dbReference type="InterPro" id="IPR026444">
    <property type="entry name" value="Secre_tail"/>
</dbReference>
<proteinExistence type="predicted"/>
<organism evidence="3 4">
    <name type="scientific">Flavobacterium hankyongi</name>
    <dbReference type="NCBI Taxonomy" id="1176532"/>
    <lineage>
        <taxon>Bacteria</taxon>
        <taxon>Pseudomonadati</taxon>
        <taxon>Bacteroidota</taxon>
        <taxon>Flavobacteriia</taxon>
        <taxon>Flavobacteriales</taxon>
        <taxon>Flavobacteriaceae</taxon>
        <taxon>Flavobacterium</taxon>
    </lineage>
</organism>
<evidence type="ECO:0000256" key="1">
    <source>
        <dbReference type="ARBA" id="ARBA00022729"/>
    </source>
</evidence>
<sequence length="348" mass="37629">MKNNYFKLLIIIFVTLFIKTASFSQTTLSAGDMMIIGCDLNANIFRVVLLKDITSNTVIKFTDIGWLTGTPGAWETNSSNLSGEGTITWTTTTSLASGTVLDLNFLGSGMASLKTVEGSPQNQSIVVNQMSLADVVSSNGENLFVYQGNASNPYFVTGFNNIVINTVSILIGLNGWTPDGSYINGYAITSNLPNGNGSQNALTDGINALGMIDPCRQVQVQYTGPTTATDISTWKSRFMNRSNWSCGSSGVTNSVANTITILPLAVSEFETISNLKLYPNPMANSLNIDFQNLTNASVTIYDVNGRLLRANNLTELSNTIPTSDFQKGIYFFKIQSNEGSVTKRIVKE</sequence>
<keyword evidence="4" id="KW-1185">Reference proteome</keyword>
<evidence type="ECO:0000313" key="3">
    <source>
        <dbReference type="EMBL" id="GAA4759149.1"/>
    </source>
</evidence>
<dbReference type="RefSeq" id="WP_264544382.1">
    <property type="nucleotide sequence ID" value="NZ_BAABIP010000007.1"/>
</dbReference>
<protein>
    <submittedName>
        <fullName evidence="3">T9SS type A sorting domain-containing protein</fullName>
    </submittedName>
</protein>
<evidence type="ECO:0000313" key="4">
    <source>
        <dbReference type="Proteomes" id="UP001500141"/>
    </source>
</evidence>
<feature type="domain" description="Secretion system C-terminal sorting" evidence="2">
    <location>
        <begin position="277"/>
        <end position="346"/>
    </location>
</feature>
<dbReference type="Pfam" id="PF18962">
    <property type="entry name" value="Por_Secre_tail"/>
    <property type="match status" value="1"/>
</dbReference>
<gene>
    <name evidence="3" type="ORF">GCM10023230_04250</name>
</gene>
<accession>A0ABP8ZKC5</accession>